<dbReference type="Pfam" id="PF19343">
    <property type="entry name" value="HAM1_N"/>
    <property type="match status" value="1"/>
</dbReference>
<feature type="compositionally biased region" description="Polar residues" evidence="1">
    <location>
        <begin position="204"/>
        <end position="214"/>
    </location>
</feature>
<feature type="region of interest" description="Disordered" evidence="1">
    <location>
        <begin position="166"/>
        <end position="271"/>
    </location>
</feature>
<reference evidence="4" key="1">
    <citation type="submission" date="2022-10" db="EMBL/GenBank/DDBJ databases">
        <title>Culturing micro-colonial fungi from biological soil crusts in the Mojave desert and describing Neophaeococcomyces mojavensis, and introducing the new genera and species Taxawa tesnikishii.</title>
        <authorList>
            <person name="Kurbessoian T."/>
            <person name="Stajich J.E."/>
        </authorList>
    </citation>
    <scope>NUCLEOTIDE SEQUENCE</scope>
    <source>
        <strain evidence="4">TK_1</strain>
    </source>
</reference>
<dbReference type="Gene3D" id="3.15.10.10">
    <property type="entry name" value="Bactericidal permeability-increasing protein, domain 1"/>
    <property type="match status" value="1"/>
</dbReference>
<comment type="caution">
    <text evidence="4">The sequence shown here is derived from an EMBL/GenBank/DDBJ whole genome shotgun (WGS) entry which is preliminary data.</text>
</comment>
<dbReference type="InterPro" id="IPR027842">
    <property type="entry name" value="HAM1-like_C"/>
</dbReference>
<dbReference type="EMBL" id="JAPDRL010000026">
    <property type="protein sequence ID" value="KAJ9665664.1"/>
    <property type="molecule type" value="Genomic_DNA"/>
</dbReference>
<evidence type="ECO:0000256" key="1">
    <source>
        <dbReference type="SAM" id="MobiDB-lite"/>
    </source>
</evidence>
<dbReference type="PANTHER" id="PTHR31138:SF1">
    <property type="entry name" value="PDZ DOMAIN-CONTAINING PROTEIN"/>
    <property type="match status" value="1"/>
</dbReference>
<dbReference type="InterPro" id="IPR045967">
    <property type="entry name" value="HAM1-like_N"/>
</dbReference>
<evidence type="ECO:0000259" key="3">
    <source>
        <dbReference type="Pfam" id="PF19343"/>
    </source>
</evidence>
<dbReference type="Pfam" id="PF14613">
    <property type="entry name" value="HAM1_C"/>
    <property type="match status" value="1"/>
</dbReference>
<feature type="region of interest" description="Disordered" evidence="1">
    <location>
        <begin position="789"/>
        <end position="844"/>
    </location>
</feature>
<evidence type="ECO:0000313" key="4">
    <source>
        <dbReference type="EMBL" id="KAJ9665664.1"/>
    </source>
</evidence>
<gene>
    <name evidence="4" type="ORF">H2201_004148</name>
</gene>
<keyword evidence="5" id="KW-1185">Reference proteome</keyword>
<evidence type="ECO:0000313" key="5">
    <source>
        <dbReference type="Proteomes" id="UP001172684"/>
    </source>
</evidence>
<feature type="domain" description="HAM1-like N-terminal" evidence="3">
    <location>
        <begin position="1"/>
        <end position="629"/>
    </location>
</feature>
<feature type="domain" description="HAM1-like C-terminal" evidence="2">
    <location>
        <begin position="642"/>
        <end position="802"/>
    </location>
</feature>
<protein>
    <submittedName>
        <fullName evidence="4">Uncharacterized protein</fullName>
    </submittedName>
</protein>
<sequence>MTSTAVNRPTDPKVKERDINNKLQLYGIFTAFSNGKLPSNKQIDVAINSALASRGLSSPSKKLSPEGQKLVGDLRDVIERAKVLLLTKNDGNLLQDFIWQTQHISGGNAQKPGAPLDRGTAQQHGNEALEGLRTLGTLILSNGQFRKLLNDASILIRDMAGDAAQSAAHRVQPSEDELNQIDRPAEDNEWHDVPDMSRDKLRQQAKSKFNQQKPFSRGDMQDALGDATQAAHPSGSRDPADAANVAAHDQRQGTSSGMDAQKGLKSGVDNLKSKMDQNVPQETKEKTRHYNEKARNYLKEKLPEERRKQAVYRLKKMIVEIQGHEDYLRAVDTLLRLAEEYSGHTKNVAQQSTGAVKGAHADDSLKTAETDLKTLIERFANYTSMDDLIDSINAVYRDADRDPELKGWFKHLDRYVRKCLKEQGYILQDSATEEWNEIHDQGHFLLRDRYRNHTDRIVDEIKFFAKQFDEDSQNKAFAESMNRLFMDLGNDENGKPTFKPHLLKDLKDVVLPAIFENIRYVPIPRIEYSDPMMDAIVENLVIEGDNLMPNVVEFGSDNYWRWGRKKVASKSKNKVMLSVSGVQMDLKDVSYYVHKKQGFPSVTDKGVCDIFMGGQGFSFKVEMENADPTDRTHFFKVNRVAVDVKNLNVKMKQSSHKLLFNIFKPLLFKVVRPAIQKVLEKQIKDNINQLDGIAWKIHQEAKRAEAEAKRNPNPENAQNIYQRYLSAAQKEFMKGKQKKDEVAADKKVNMALTQHDSIFKDIKLPGGISTKATEYKDLARKGDRWESPVFSIGSAGPTTNLPKVPQVSRKPHKVTEGGVRGSSGARDYADEETNYGQTGNQGYGTTGNIGSAGYGSSGYGSSGYDTANTGYGSTGYGSTNGTAQFSNQVSSAFDGTNDYSLGKGGMNGTVEPQLVTPQQHTTLGTHNPVLTGTV</sequence>
<proteinExistence type="predicted"/>
<feature type="compositionally biased region" description="Basic and acidic residues" evidence="1">
    <location>
        <begin position="183"/>
        <end position="202"/>
    </location>
</feature>
<name>A0ABQ9NTC6_9PEZI</name>
<organism evidence="4 5">
    <name type="scientific">Coniosporium apollinis</name>
    <dbReference type="NCBI Taxonomy" id="61459"/>
    <lineage>
        <taxon>Eukaryota</taxon>
        <taxon>Fungi</taxon>
        <taxon>Dikarya</taxon>
        <taxon>Ascomycota</taxon>
        <taxon>Pezizomycotina</taxon>
        <taxon>Dothideomycetes</taxon>
        <taxon>Dothideomycetes incertae sedis</taxon>
        <taxon>Coniosporium</taxon>
    </lineage>
</organism>
<evidence type="ECO:0000259" key="2">
    <source>
        <dbReference type="Pfam" id="PF14613"/>
    </source>
</evidence>
<dbReference type="Proteomes" id="UP001172684">
    <property type="component" value="Unassembled WGS sequence"/>
</dbReference>
<dbReference type="PANTHER" id="PTHR31138">
    <property type="entry name" value="CHROMOSOME 19, WHOLE GENOME SHOTGUN SEQUENCE"/>
    <property type="match status" value="1"/>
</dbReference>
<accession>A0ABQ9NTC6</accession>